<evidence type="ECO:0000313" key="2">
    <source>
        <dbReference type="Proteomes" id="UP000478052"/>
    </source>
</evidence>
<evidence type="ECO:0000313" key="1">
    <source>
        <dbReference type="EMBL" id="KAF0771480.1"/>
    </source>
</evidence>
<protein>
    <submittedName>
        <fullName evidence="1">Uncharacterized protein</fullName>
    </submittedName>
</protein>
<dbReference type="Proteomes" id="UP000478052">
    <property type="component" value="Unassembled WGS sequence"/>
</dbReference>
<reference evidence="1 2" key="1">
    <citation type="submission" date="2019-08" db="EMBL/GenBank/DDBJ databases">
        <title>Whole genome of Aphis craccivora.</title>
        <authorList>
            <person name="Voronova N.V."/>
            <person name="Shulinski R.S."/>
            <person name="Bandarenka Y.V."/>
            <person name="Zhorov D.G."/>
            <person name="Warner D."/>
        </authorList>
    </citation>
    <scope>NUCLEOTIDE SEQUENCE [LARGE SCALE GENOMIC DNA]</scope>
    <source>
        <strain evidence="1">180601</strain>
        <tissue evidence="1">Whole Body</tissue>
    </source>
</reference>
<dbReference type="AlphaFoldDB" id="A0A6G0ZJM5"/>
<name>A0A6G0ZJM5_APHCR</name>
<comment type="caution">
    <text evidence="1">The sequence shown here is derived from an EMBL/GenBank/DDBJ whole genome shotgun (WGS) entry which is preliminary data.</text>
</comment>
<gene>
    <name evidence="1" type="ORF">FWK35_00002545</name>
</gene>
<accession>A0A6G0ZJM5</accession>
<dbReference type="EMBL" id="VUJU01000289">
    <property type="protein sequence ID" value="KAF0771480.1"/>
    <property type="molecule type" value="Genomic_DNA"/>
</dbReference>
<keyword evidence="2" id="KW-1185">Reference proteome</keyword>
<organism evidence="1 2">
    <name type="scientific">Aphis craccivora</name>
    <name type="common">Cowpea aphid</name>
    <dbReference type="NCBI Taxonomy" id="307492"/>
    <lineage>
        <taxon>Eukaryota</taxon>
        <taxon>Metazoa</taxon>
        <taxon>Ecdysozoa</taxon>
        <taxon>Arthropoda</taxon>
        <taxon>Hexapoda</taxon>
        <taxon>Insecta</taxon>
        <taxon>Pterygota</taxon>
        <taxon>Neoptera</taxon>
        <taxon>Paraneoptera</taxon>
        <taxon>Hemiptera</taxon>
        <taxon>Sternorrhyncha</taxon>
        <taxon>Aphidomorpha</taxon>
        <taxon>Aphidoidea</taxon>
        <taxon>Aphididae</taxon>
        <taxon>Aphidini</taxon>
        <taxon>Aphis</taxon>
        <taxon>Aphis</taxon>
    </lineage>
</organism>
<sequence length="18" mass="2277">MLFIIDFNRFLNRITLYS</sequence>
<proteinExistence type="predicted"/>